<evidence type="ECO:0000256" key="3">
    <source>
        <dbReference type="ARBA" id="ARBA00023163"/>
    </source>
</evidence>
<dbReference type="InterPro" id="IPR010982">
    <property type="entry name" value="Lambda_DNA-bd_dom_sf"/>
</dbReference>
<name>A0A840LAW2_9BURK</name>
<sequence>MSHPPLADKFTHMVFIETPTFTRLVTHLLTDDEYRGMDKTLFEDLVSSLQEAKAIAKGKAQPSRRFEVARPDAKAVREQIGLSQSEFARLMQVSVKTLQNWEQNRRTPTGPAAALLKIMSAAPEVALKSLHT</sequence>
<dbReference type="AlphaFoldDB" id="A0A840LAW2"/>
<dbReference type="InterPro" id="IPR001387">
    <property type="entry name" value="Cro/C1-type_HTH"/>
</dbReference>
<evidence type="ECO:0000313" key="5">
    <source>
        <dbReference type="EMBL" id="MBB4845724.1"/>
    </source>
</evidence>
<feature type="domain" description="HTH cro/C1-type" evidence="4">
    <location>
        <begin position="74"/>
        <end position="130"/>
    </location>
</feature>
<protein>
    <submittedName>
        <fullName evidence="5">DNA-binding transcriptional regulator YiaG</fullName>
    </submittedName>
</protein>
<dbReference type="Gene3D" id="1.10.260.40">
    <property type="entry name" value="lambda repressor-like DNA-binding domains"/>
    <property type="match status" value="1"/>
</dbReference>
<keyword evidence="1" id="KW-0805">Transcription regulation</keyword>
<dbReference type="SMART" id="SM00530">
    <property type="entry name" value="HTH_XRE"/>
    <property type="match status" value="1"/>
</dbReference>
<evidence type="ECO:0000313" key="6">
    <source>
        <dbReference type="Proteomes" id="UP000562027"/>
    </source>
</evidence>
<evidence type="ECO:0000256" key="1">
    <source>
        <dbReference type="ARBA" id="ARBA00023015"/>
    </source>
</evidence>
<dbReference type="PANTHER" id="PTHR36511">
    <property type="entry name" value="MERR FAMILY BACTERIAL REGULATORY PROTEIN"/>
    <property type="match status" value="1"/>
</dbReference>
<dbReference type="RefSeq" id="WP_246448573.1">
    <property type="nucleotide sequence ID" value="NZ_JACHLP010000011.1"/>
</dbReference>
<keyword evidence="6" id="KW-1185">Reference proteome</keyword>
<keyword evidence="3" id="KW-0804">Transcription</keyword>
<dbReference type="Proteomes" id="UP000562027">
    <property type="component" value="Unassembled WGS sequence"/>
</dbReference>
<comment type="caution">
    <text evidence="5">The sequence shown here is derived from an EMBL/GenBank/DDBJ whole genome shotgun (WGS) entry which is preliminary data.</text>
</comment>
<dbReference type="GO" id="GO:0003677">
    <property type="term" value="F:DNA binding"/>
    <property type="evidence" value="ECO:0007669"/>
    <property type="project" value="UniProtKB-KW"/>
</dbReference>
<evidence type="ECO:0000256" key="2">
    <source>
        <dbReference type="ARBA" id="ARBA00023125"/>
    </source>
</evidence>
<dbReference type="NCBIfam" id="NF041265">
    <property type="entry name" value="NadS"/>
    <property type="match status" value="1"/>
</dbReference>
<dbReference type="EMBL" id="JACHLP010000011">
    <property type="protein sequence ID" value="MBB4845724.1"/>
    <property type="molecule type" value="Genomic_DNA"/>
</dbReference>
<organism evidence="5 6">
    <name type="scientific">Roseateles oligotrophus</name>
    <dbReference type="NCBI Taxonomy" id="1769250"/>
    <lineage>
        <taxon>Bacteria</taxon>
        <taxon>Pseudomonadati</taxon>
        <taxon>Pseudomonadota</taxon>
        <taxon>Betaproteobacteria</taxon>
        <taxon>Burkholderiales</taxon>
        <taxon>Sphaerotilaceae</taxon>
        <taxon>Roseateles</taxon>
    </lineage>
</organism>
<dbReference type="CDD" id="cd00093">
    <property type="entry name" value="HTH_XRE"/>
    <property type="match status" value="1"/>
</dbReference>
<gene>
    <name evidence="5" type="ORF">HNP55_004276</name>
</gene>
<accession>A0A840LAW2</accession>
<dbReference type="PROSITE" id="PS50943">
    <property type="entry name" value="HTH_CROC1"/>
    <property type="match status" value="1"/>
</dbReference>
<dbReference type="Pfam" id="PF01381">
    <property type="entry name" value="HTH_3"/>
    <property type="match status" value="1"/>
</dbReference>
<dbReference type="InterPro" id="IPR047761">
    <property type="entry name" value="NadS-like"/>
</dbReference>
<reference evidence="5 6" key="1">
    <citation type="submission" date="2020-08" db="EMBL/GenBank/DDBJ databases">
        <title>Functional genomics of gut bacteria from endangered species of beetles.</title>
        <authorList>
            <person name="Carlos-Shanley C."/>
        </authorList>
    </citation>
    <scope>NUCLEOTIDE SEQUENCE [LARGE SCALE GENOMIC DNA]</scope>
    <source>
        <strain evidence="5 6">S00239</strain>
    </source>
</reference>
<evidence type="ECO:0000259" key="4">
    <source>
        <dbReference type="PROSITE" id="PS50943"/>
    </source>
</evidence>
<proteinExistence type="predicted"/>
<dbReference type="InterPro" id="IPR052359">
    <property type="entry name" value="HTH-type_reg/antitoxin"/>
</dbReference>
<dbReference type="SUPFAM" id="SSF47413">
    <property type="entry name" value="lambda repressor-like DNA-binding domains"/>
    <property type="match status" value="1"/>
</dbReference>
<dbReference type="PANTHER" id="PTHR36511:SF3">
    <property type="entry name" value="ANTITOXIN HIGA-2"/>
    <property type="match status" value="1"/>
</dbReference>
<keyword evidence="2 5" id="KW-0238">DNA-binding</keyword>